<keyword evidence="7" id="KW-1185">Reference proteome</keyword>
<name>A0ABS5Y8N7_9GAMM</name>
<evidence type="ECO:0000256" key="2">
    <source>
        <dbReference type="ARBA" id="ARBA00022448"/>
    </source>
</evidence>
<organism evidence="6 7">
    <name type="scientific">Candidatus Sodalis endolongispinus</name>
    <dbReference type="NCBI Taxonomy" id="2812662"/>
    <lineage>
        <taxon>Bacteria</taxon>
        <taxon>Pseudomonadati</taxon>
        <taxon>Pseudomonadota</taxon>
        <taxon>Gammaproteobacteria</taxon>
        <taxon>Enterobacterales</taxon>
        <taxon>Bruguierivoracaceae</taxon>
        <taxon>Sodalis</taxon>
    </lineage>
</organism>
<dbReference type="InterPro" id="IPR015860">
    <property type="entry name" value="ABC_transpr_TagH-like"/>
</dbReference>
<protein>
    <submittedName>
        <fullName evidence="6">ABC transporter ATP-binding protein</fullName>
    </submittedName>
</protein>
<keyword evidence="3" id="KW-0547">Nucleotide-binding</keyword>
<dbReference type="InterPro" id="IPR003439">
    <property type="entry name" value="ABC_transporter-like_ATP-bd"/>
</dbReference>
<dbReference type="RefSeq" id="WP_215668455.1">
    <property type="nucleotide sequence ID" value="NZ_JAFJYC010000001.1"/>
</dbReference>
<evidence type="ECO:0000256" key="4">
    <source>
        <dbReference type="ARBA" id="ARBA00022840"/>
    </source>
</evidence>
<evidence type="ECO:0000313" key="6">
    <source>
        <dbReference type="EMBL" id="MBT9431313.1"/>
    </source>
</evidence>
<dbReference type="InterPro" id="IPR003593">
    <property type="entry name" value="AAA+_ATPase"/>
</dbReference>
<evidence type="ECO:0000256" key="3">
    <source>
        <dbReference type="ARBA" id="ARBA00022741"/>
    </source>
</evidence>
<gene>
    <name evidence="6" type="ORF">JZM24_02550</name>
</gene>
<dbReference type="Gene3D" id="3.40.50.300">
    <property type="entry name" value="P-loop containing nucleotide triphosphate hydrolases"/>
    <property type="match status" value="1"/>
</dbReference>
<dbReference type="InterPro" id="IPR027417">
    <property type="entry name" value="P-loop_NTPase"/>
</dbReference>
<evidence type="ECO:0000259" key="5">
    <source>
        <dbReference type="PROSITE" id="PS50893"/>
    </source>
</evidence>
<keyword evidence="4 6" id="KW-0067">ATP-binding</keyword>
<reference evidence="6 7" key="1">
    <citation type="journal article" date="2021" name="Genome Biol. Evol.">
        <title>The evolution of interdependence in a four-way mealybug symbiosis.</title>
        <authorList>
            <person name="Garber A.I."/>
            <person name="Kupper M."/>
            <person name="Laetsch D.R."/>
            <person name="Weldon S.R."/>
            <person name="Ladinsky M.S."/>
            <person name="Bjorkman P.J."/>
            <person name="McCutcheon J.P."/>
        </authorList>
    </citation>
    <scope>NUCLEOTIDE SEQUENCE [LARGE SCALE GENOMIC DNA]</scope>
    <source>
        <strain evidence="6">SOD</strain>
    </source>
</reference>
<dbReference type="Pfam" id="PF00005">
    <property type="entry name" value="ABC_tran"/>
    <property type="match status" value="1"/>
</dbReference>
<proteinExistence type="inferred from homology"/>
<dbReference type="GO" id="GO:0005524">
    <property type="term" value="F:ATP binding"/>
    <property type="evidence" value="ECO:0007669"/>
    <property type="project" value="UniProtKB-KW"/>
</dbReference>
<dbReference type="Proteomes" id="UP000811282">
    <property type="component" value="Unassembled WGS sequence"/>
</dbReference>
<keyword evidence="2" id="KW-0813">Transport</keyword>
<dbReference type="CDD" id="cd03220">
    <property type="entry name" value="ABC_KpsT_Wzt"/>
    <property type="match status" value="1"/>
</dbReference>
<dbReference type="PANTHER" id="PTHR46743:SF2">
    <property type="entry name" value="TEICHOIC ACIDS EXPORT ATP-BINDING PROTEIN TAGH"/>
    <property type="match status" value="1"/>
</dbReference>
<evidence type="ECO:0000256" key="1">
    <source>
        <dbReference type="ARBA" id="ARBA00005417"/>
    </source>
</evidence>
<dbReference type="EMBL" id="JAFJYC010000001">
    <property type="protein sequence ID" value="MBT9431313.1"/>
    <property type="molecule type" value="Genomic_DNA"/>
</dbReference>
<feature type="domain" description="ABC transporter" evidence="5">
    <location>
        <begin position="32"/>
        <end position="243"/>
    </location>
</feature>
<evidence type="ECO:0000313" key="7">
    <source>
        <dbReference type="Proteomes" id="UP000811282"/>
    </source>
</evidence>
<dbReference type="SUPFAM" id="SSF52540">
    <property type="entry name" value="P-loop containing nucleoside triphosphate hydrolases"/>
    <property type="match status" value="1"/>
</dbReference>
<comment type="caution">
    <text evidence="6">The sequence shown here is derived from an EMBL/GenBank/DDBJ whole genome shotgun (WGS) entry which is preliminary data.</text>
</comment>
<dbReference type="SMART" id="SM00382">
    <property type="entry name" value="AAA"/>
    <property type="match status" value="1"/>
</dbReference>
<comment type="similarity">
    <text evidence="1">Belongs to the ABC transporter superfamily.</text>
</comment>
<dbReference type="InterPro" id="IPR050683">
    <property type="entry name" value="Bact_Polysacc_Export_ATP-bd"/>
</dbReference>
<accession>A0ABS5Y8N7</accession>
<dbReference type="PANTHER" id="PTHR46743">
    <property type="entry name" value="TEICHOIC ACIDS EXPORT ATP-BINDING PROTEIN TAGH"/>
    <property type="match status" value="1"/>
</dbReference>
<sequence length="243" mass="27117">MQAIIKVENISVEFPIYTASQRSLKKLLFRRAVGGNLAKHHQALAVTALDNVSFEVHQGERVALLGGNGAGKTALLRVLAGVYHPTARRVSIHGEVVSLIDMAMGMESEATGYQNIYIRGLLLGLTMKQIARQVPFIIEFSELGEFISLPVRTYSSGMLLRLAFAIISVLQPSVLLMDEWLTVGDSQFRDKMSKKLQQMVDRSAVMILASHSRETIKAFCNTFFLMQNGSLRQISRREIDDYI</sequence>
<dbReference type="PROSITE" id="PS50893">
    <property type="entry name" value="ABC_TRANSPORTER_2"/>
    <property type="match status" value="1"/>
</dbReference>